<feature type="domain" description="Response regulatory" evidence="6">
    <location>
        <begin position="4"/>
        <end position="120"/>
    </location>
</feature>
<dbReference type="GO" id="GO:0000156">
    <property type="term" value="F:phosphorelay response regulator activity"/>
    <property type="evidence" value="ECO:0007669"/>
    <property type="project" value="TreeGrafter"/>
</dbReference>
<evidence type="ECO:0000256" key="5">
    <source>
        <dbReference type="PROSITE-ProRule" id="PRU01091"/>
    </source>
</evidence>
<dbReference type="InterPro" id="IPR001867">
    <property type="entry name" value="OmpR/PhoB-type_DNA-bd"/>
</dbReference>
<dbReference type="PANTHER" id="PTHR48111">
    <property type="entry name" value="REGULATOR OF RPOS"/>
    <property type="match status" value="1"/>
</dbReference>
<dbReference type="EMBL" id="JACYFU010000002">
    <property type="protein sequence ID" value="MBD8065975.1"/>
    <property type="molecule type" value="Genomic_DNA"/>
</dbReference>
<dbReference type="GO" id="GO:0006355">
    <property type="term" value="P:regulation of DNA-templated transcription"/>
    <property type="evidence" value="ECO:0007669"/>
    <property type="project" value="InterPro"/>
</dbReference>
<dbReference type="AlphaFoldDB" id="A0A927FTG2"/>
<keyword evidence="9" id="KW-1185">Reference proteome</keyword>
<accession>A0A927FTG2</accession>
<evidence type="ECO:0000313" key="8">
    <source>
        <dbReference type="EMBL" id="MBD8065975.1"/>
    </source>
</evidence>
<dbReference type="InterPro" id="IPR001789">
    <property type="entry name" value="Sig_transdc_resp-reg_receiver"/>
</dbReference>
<keyword evidence="1" id="KW-0597">Phosphoprotein</keyword>
<dbReference type="SUPFAM" id="SSF52172">
    <property type="entry name" value="CheY-like"/>
    <property type="match status" value="1"/>
</dbReference>
<dbReference type="SUPFAM" id="SSF46894">
    <property type="entry name" value="C-terminal effector domain of the bipartite response regulators"/>
    <property type="match status" value="1"/>
</dbReference>
<dbReference type="PANTHER" id="PTHR48111:SF40">
    <property type="entry name" value="PHOSPHATE REGULON TRANSCRIPTIONAL REGULATORY PROTEIN PHOB"/>
    <property type="match status" value="1"/>
</dbReference>
<dbReference type="PROSITE" id="PS51755">
    <property type="entry name" value="OMPR_PHOB"/>
    <property type="match status" value="1"/>
</dbReference>
<proteinExistence type="predicted"/>
<dbReference type="Gene3D" id="3.40.50.2300">
    <property type="match status" value="1"/>
</dbReference>
<gene>
    <name evidence="8" type="ORF">IC608_10865</name>
</gene>
<dbReference type="Proteomes" id="UP000654108">
    <property type="component" value="Unassembled WGS sequence"/>
</dbReference>
<name>A0A927FTG2_9HYPH</name>
<comment type="caution">
    <text evidence="8">The sequence shown here is derived from an EMBL/GenBank/DDBJ whole genome shotgun (WGS) entry which is preliminary data.</text>
</comment>
<dbReference type="RefSeq" id="WP_191775226.1">
    <property type="nucleotide sequence ID" value="NZ_JACYFU010000002.1"/>
</dbReference>
<dbReference type="SMART" id="SM00862">
    <property type="entry name" value="Trans_reg_C"/>
    <property type="match status" value="1"/>
</dbReference>
<sequence>MTLRILVITADTAFNLKLCKDLEADGHVVDGSSSAEDAKLRIRELPPDLAVISWHLPDMPGIELCRQLRLRRESMELPIVMLTDRTDEAARVRCLETGADDVLTMPVSAAELLAHIKAVVRRHNPQLIVDALRAGGIELNRVTHRVSSRGRELKLSSVEFRLLMKLMENSGRILPRALLLDHVWGSDVYISERTVDVHIARLRNCLRDTPARNAIQTVRGLGYSFVSP</sequence>
<evidence type="ECO:0000256" key="1">
    <source>
        <dbReference type="ARBA" id="ARBA00022553"/>
    </source>
</evidence>
<evidence type="ECO:0000256" key="3">
    <source>
        <dbReference type="ARBA" id="ARBA00023125"/>
    </source>
</evidence>
<keyword evidence="3 5" id="KW-0238">DNA-binding</keyword>
<dbReference type="GO" id="GO:0005829">
    <property type="term" value="C:cytosol"/>
    <property type="evidence" value="ECO:0007669"/>
    <property type="project" value="TreeGrafter"/>
</dbReference>
<keyword evidence="2" id="KW-0902">Two-component regulatory system</keyword>
<dbReference type="GO" id="GO:0032993">
    <property type="term" value="C:protein-DNA complex"/>
    <property type="evidence" value="ECO:0007669"/>
    <property type="project" value="TreeGrafter"/>
</dbReference>
<reference evidence="8" key="1">
    <citation type="submission" date="2020-09" db="EMBL/GenBank/DDBJ databases">
        <title>Genome seq and assembly of Devosia sp.</title>
        <authorList>
            <person name="Chhetri G."/>
        </authorList>
    </citation>
    <scope>NUCLEOTIDE SEQUENCE</scope>
    <source>
        <strain evidence="8">PTR5</strain>
    </source>
</reference>
<dbReference type="InterPro" id="IPR039420">
    <property type="entry name" value="WalR-like"/>
</dbReference>
<protein>
    <submittedName>
        <fullName evidence="8">Winged helix-turn-helix domain-containing protein</fullName>
    </submittedName>
</protein>
<comment type="caution">
    <text evidence="4">Lacks conserved residue(s) required for the propagation of feature annotation.</text>
</comment>
<dbReference type="CDD" id="cd00383">
    <property type="entry name" value="trans_reg_C"/>
    <property type="match status" value="1"/>
</dbReference>
<dbReference type="InterPro" id="IPR011006">
    <property type="entry name" value="CheY-like_superfamily"/>
</dbReference>
<dbReference type="SMART" id="SM00448">
    <property type="entry name" value="REC"/>
    <property type="match status" value="1"/>
</dbReference>
<evidence type="ECO:0000259" key="7">
    <source>
        <dbReference type="PROSITE" id="PS51755"/>
    </source>
</evidence>
<dbReference type="Gene3D" id="1.10.10.10">
    <property type="entry name" value="Winged helix-like DNA-binding domain superfamily/Winged helix DNA-binding domain"/>
    <property type="match status" value="1"/>
</dbReference>
<dbReference type="InterPro" id="IPR016032">
    <property type="entry name" value="Sig_transdc_resp-reg_C-effctor"/>
</dbReference>
<evidence type="ECO:0000256" key="2">
    <source>
        <dbReference type="ARBA" id="ARBA00023012"/>
    </source>
</evidence>
<feature type="domain" description="OmpR/PhoB-type" evidence="7">
    <location>
        <begin position="129"/>
        <end position="227"/>
    </location>
</feature>
<feature type="DNA-binding region" description="OmpR/PhoB-type" evidence="5">
    <location>
        <begin position="129"/>
        <end position="227"/>
    </location>
</feature>
<evidence type="ECO:0000259" key="6">
    <source>
        <dbReference type="PROSITE" id="PS50110"/>
    </source>
</evidence>
<dbReference type="Pfam" id="PF00486">
    <property type="entry name" value="Trans_reg_C"/>
    <property type="match status" value="1"/>
</dbReference>
<dbReference type="PROSITE" id="PS50110">
    <property type="entry name" value="RESPONSE_REGULATORY"/>
    <property type="match status" value="1"/>
</dbReference>
<organism evidence="8 9">
    <name type="scientific">Devosia oryzisoli</name>
    <dbReference type="NCBI Taxonomy" id="2774138"/>
    <lineage>
        <taxon>Bacteria</taxon>
        <taxon>Pseudomonadati</taxon>
        <taxon>Pseudomonadota</taxon>
        <taxon>Alphaproteobacteria</taxon>
        <taxon>Hyphomicrobiales</taxon>
        <taxon>Devosiaceae</taxon>
        <taxon>Devosia</taxon>
    </lineage>
</organism>
<dbReference type="GO" id="GO:0000976">
    <property type="term" value="F:transcription cis-regulatory region binding"/>
    <property type="evidence" value="ECO:0007669"/>
    <property type="project" value="TreeGrafter"/>
</dbReference>
<dbReference type="Pfam" id="PF00072">
    <property type="entry name" value="Response_reg"/>
    <property type="match status" value="1"/>
</dbReference>
<evidence type="ECO:0000256" key="4">
    <source>
        <dbReference type="PROSITE-ProRule" id="PRU00169"/>
    </source>
</evidence>
<evidence type="ECO:0000313" key="9">
    <source>
        <dbReference type="Proteomes" id="UP000654108"/>
    </source>
</evidence>
<dbReference type="InterPro" id="IPR036388">
    <property type="entry name" value="WH-like_DNA-bd_sf"/>
</dbReference>